<dbReference type="GO" id="GO:0004658">
    <property type="term" value="F:propionyl-CoA carboxylase activity"/>
    <property type="evidence" value="ECO:0007669"/>
    <property type="project" value="TreeGrafter"/>
</dbReference>
<protein>
    <submittedName>
        <fullName evidence="3">Carboxyl transferase</fullName>
    </submittedName>
</protein>
<dbReference type="PANTHER" id="PTHR43842:SF2">
    <property type="entry name" value="PROPIONYL-COA CARBOXYLASE BETA CHAIN, MITOCHONDRIAL"/>
    <property type="match status" value="1"/>
</dbReference>
<dbReference type="PROSITE" id="PS50980">
    <property type="entry name" value="COA_CT_NTER"/>
    <property type="match status" value="1"/>
</dbReference>
<feature type="domain" description="CoA carboxyltransferase C-terminal" evidence="2">
    <location>
        <begin position="211"/>
        <end position="429"/>
    </location>
</feature>
<dbReference type="Proteomes" id="UP000249377">
    <property type="component" value="Unassembled WGS sequence"/>
</dbReference>
<dbReference type="PROSITE" id="PS50989">
    <property type="entry name" value="COA_CT_CTER"/>
    <property type="match status" value="1"/>
</dbReference>
<dbReference type="SUPFAM" id="SSF52096">
    <property type="entry name" value="ClpP/crotonase"/>
    <property type="match status" value="2"/>
</dbReference>
<organism evidence="3 4">
    <name type="scientific">Hydrogeniiclostridium mannosilyticum</name>
    <dbReference type="NCBI Taxonomy" id="2764322"/>
    <lineage>
        <taxon>Bacteria</taxon>
        <taxon>Bacillati</taxon>
        <taxon>Bacillota</taxon>
        <taxon>Clostridia</taxon>
        <taxon>Eubacteriales</taxon>
        <taxon>Acutalibacteraceae</taxon>
        <taxon>Hydrogeniiclostridium</taxon>
    </lineage>
</organism>
<dbReference type="InterPro" id="IPR029045">
    <property type="entry name" value="ClpP/crotonase-like_dom_sf"/>
</dbReference>
<dbReference type="EMBL" id="QLYR01000005">
    <property type="protein sequence ID" value="RAQ28491.1"/>
    <property type="molecule type" value="Genomic_DNA"/>
</dbReference>
<evidence type="ECO:0000313" key="4">
    <source>
        <dbReference type="Proteomes" id="UP000249377"/>
    </source>
</evidence>
<name>A0A328UB19_9FIRM</name>
<dbReference type="InterPro" id="IPR034733">
    <property type="entry name" value="AcCoA_carboxyl_beta"/>
</dbReference>
<evidence type="ECO:0000313" key="3">
    <source>
        <dbReference type="EMBL" id="RAQ28491.1"/>
    </source>
</evidence>
<dbReference type="PANTHER" id="PTHR43842">
    <property type="entry name" value="PROPIONYL-COA CARBOXYLASE BETA CHAIN"/>
    <property type="match status" value="1"/>
</dbReference>
<dbReference type="InterPro" id="IPR011762">
    <property type="entry name" value="COA_CT_N"/>
</dbReference>
<sequence>MGNVSAESRSEIQATKGYRRIVDLLDEGTFNEIDGLARSGDGFAEVVTGYGMIDDCPVYAFSQNSDVCGGAMSKAQANKIKKIYALAVKTGAPVIGIYDSAGGKLAEGADILAAYGDILRDSNNLSGVVPQISVILGPCVGTLAMVASAADFLIMDKKAELTIHTDGSEASVECASKAGICSLAVENESEALAMARDLISLLPSNNLSGVPVADLSAPVVPAAMGAADDMAAVFGAVADEGGYWELYPSYGTAAMVALAQVSGATVGLVGFNGVLDSASCSKGARFVRFCDAFSIPVVSFVNASEFASLREAVKLSTSYAEATTAKITVITGSAYGPVYIALAGRGANADYTMAWSDAVVSAMAPAAAALFLESEALKGAENPVEARKKLIADYTAQEANALKAAAQGAIEDVIQPEETRSRLIANLAMLSSKRVTTLPKKHGNIQL</sequence>
<dbReference type="AlphaFoldDB" id="A0A328UB19"/>
<accession>A0A328UB19</accession>
<dbReference type="InterPro" id="IPR051047">
    <property type="entry name" value="AccD/PCCB"/>
</dbReference>
<keyword evidence="3" id="KW-0808">Transferase</keyword>
<comment type="caution">
    <text evidence="3">The sequence shown here is derived from an EMBL/GenBank/DDBJ whole genome shotgun (WGS) entry which is preliminary data.</text>
</comment>
<reference evidence="3 4" key="1">
    <citation type="submission" date="2018-06" db="EMBL/GenBank/DDBJ databases">
        <title>Noncontiguous genome sequence of Ruminococcaceae bacterium ASD2818.</title>
        <authorList>
            <person name="Chaplin A.V."/>
            <person name="Sokolova S.R."/>
            <person name="Kochetkova T.O."/>
            <person name="Goltsov A.Y."/>
            <person name="Trofimov D.Y."/>
            <person name="Efimov B.A."/>
        </authorList>
    </citation>
    <scope>NUCLEOTIDE SEQUENCE [LARGE SCALE GENOMIC DNA]</scope>
    <source>
        <strain evidence="3 4">ASD2818</strain>
    </source>
</reference>
<dbReference type="GO" id="GO:0016740">
    <property type="term" value="F:transferase activity"/>
    <property type="evidence" value="ECO:0007669"/>
    <property type="project" value="UniProtKB-KW"/>
</dbReference>
<feature type="domain" description="CoA carboxyltransferase N-terminal" evidence="1">
    <location>
        <begin position="1"/>
        <end position="155"/>
    </location>
</feature>
<evidence type="ECO:0000259" key="1">
    <source>
        <dbReference type="PROSITE" id="PS50980"/>
    </source>
</evidence>
<keyword evidence="4" id="KW-1185">Reference proteome</keyword>
<dbReference type="InterPro" id="IPR011763">
    <property type="entry name" value="COA_CT_C"/>
</dbReference>
<dbReference type="Gene3D" id="3.90.226.10">
    <property type="entry name" value="2-enoyl-CoA Hydratase, Chain A, domain 1"/>
    <property type="match status" value="2"/>
</dbReference>
<dbReference type="Pfam" id="PF01039">
    <property type="entry name" value="Carboxyl_trans"/>
    <property type="match status" value="2"/>
</dbReference>
<proteinExistence type="predicted"/>
<evidence type="ECO:0000259" key="2">
    <source>
        <dbReference type="PROSITE" id="PS50989"/>
    </source>
</evidence>
<dbReference type="RefSeq" id="WP_112332874.1">
    <property type="nucleotide sequence ID" value="NZ_QLYR01000005.1"/>
</dbReference>
<gene>
    <name evidence="3" type="ORF">DPQ25_09205</name>
</gene>